<reference evidence="2 3" key="1">
    <citation type="submission" date="2017-06" db="EMBL/GenBank/DDBJ databases">
        <title>Complete genome sequence of Paenibacillus donghaensis KCTC 13049T isolated from East Sea sediment, South Korea.</title>
        <authorList>
            <person name="Jung B.K."/>
            <person name="Hong S.-J."/>
            <person name="Shin J.-H."/>
        </authorList>
    </citation>
    <scope>NUCLEOTIDE SEQUENCE [LARGE SCALE GENOMIC DNA]</scope>
    <source>
        <strain evidence="2 3">KCTC 13049</strain>
    </source>
</reference>
<proteinExistence type="predicted"/>
<keyword evidence="3" id="KW-1185">Reference proteome</keyword>
<sequence>MHRYDWLMKNDRLWLEDRLPSREPLPNSINYKKIDEEMFEIMKKAVETVSNDPPKRQICLSSFFNIVPDFLKARYYKFQNQMPRTVELLNSNIESIDDYAVRIFPYVVEKFLKTRYRRLTLKRLQTISKVYKKCSPEVLNWAVKEADKYY</sequence>
<protein>
    <recommendedName>
        <fullName evidence="1">Transposon Tn7 transposition protein TnsD C-terminal domain-containing protein</fullName>
    </recommendedName>
</protein>
<dbReference type="InterPro" id="IPR032750">
    <property type="entry name" value="TnsD_C"/>
</dbReference>
<dbReference type="OrthoDB" id="470139at2"/>
<dbReference type="Pfam" id="PF15978">
    <property type="entry name" value="TnsD"/>
    <property type="match status" value="1"/>
</dbReference>
<gene>
    <name evidence="2" type="ORF">B9T62_28040</name>
</gene>
<dbReference type="EMBL" id="CP021780">
    <property type="protein sequence ID" value="ASA24274.1"/>
    <property type="molecule type" value="Genomic_DNA"/>
</dbReference>
<evidence type="ECO:0000259" key="1">
    <source>
        <dbReference type="Pfam" id="PF15978"/>
    </source>
</evidence>
<feature type="domain" description="Transposon Tn7 transposition protein TnsD C-terminal" evidence="1">
    <location>
        <begin position="3"/>
        <end position="88"/>
    </location>
</feature>
<dbReference type="Proteomes" id="UP000249890">
    <property type="component" value="Chromosome"/>
</dbReference>
<dbReference type="AlphaFoldDB" id="A0A2Z2KE19"/>
<name>A0A2Z2KE19_9BACL</name>
<accession>A0A2Z2KE19</accession>
<organism evidence="2 3">
    <name type="scientific">Paenibacillus donghaensis</name>
    <dbReference type="NCBI Taxonomy" id="414771"/>
    <lineage>
        <taxon>Bacteria</taxon>
        <taxon>Bacillati</taxon>
        <taxon>Bacillota</taxon>
        <taxon>Bacilli</taxon>
        <taxon>Bacillales</taxon>
        <taxon>Paenibacillaceae</taxon>
        <taxon>Paenibacillus</taxon>
    </lineage>
</organism>
<dbReference type="KEGG" id="pdh:B9T62_28040"/>
<evidence type="ECO:0000313" key="3">
    <source>
        <dbReference type="Proteomes" id="UP000249890"/>
    </source>
</evidence>
<evidence type="ECO:0000313" key="2">
    <source>
        <dbReference type="EMBL" id="ASA24274.1"/>
    </source>
</evidence>